<evidence type="ECO:0000256" key="4">
    <source>
        <dbReference type="ARBA" id="ARBA00022776"/>
    </source>
</evidence>
<comment type="function">
    <text evidence="8">Component of the anaphase promoting complex/cyclosome (APC/C), a cell cycle-regulated E3 ubiquitin ligase that controls progression through mitosis and the G1 phase of the cell cycle. The APC/C complex acts by mediating ubiquitination and subsequent degradation of target proteins: it mainly mediates the formation of 'Lys-11'-linked polyubiquitin chains and, to a lower extent, the formation of 'Lys-48'- and 'Lys-63'-linked polyubiquitin chains. The APC/C complex catalyzes assembly of branched 'Lys-11'-/'Lys-48'-linked branched ubiquitin chains on target proteins.</text>
</comment>
<gene>
    <name evidence="11" type="ORF">BCR41DRAFT_343933</name>
</gene>
<keyword evidence="6" id="KW-0131">Cell cycle</keyword>
<evidence type="ECO:0000313" key="11">
    <source>
        <dbReference type="EMBL" id="ORZ28707.1"/>
    </source>
</evidence>
<organism evidence="11 12">
    <name type="scientific">Lobosporangium transversale</name>
    <dbReference type="NCBI Taxonomy" id="64571"/>
    <lineage>
        <taxon>Eukaryota</taxon>
        <taxon>Fungi</taxon>
        <taxon>Fungi incertae sedis</taxon>
        <taxon>Mucoromycota</taxon>
        <taxon>Mortierellomycotina</taxon>
        <taxon>Mortierellomycetes</taxon>
        <taxon>Mortierellales</taxon>
        <taxon>Mortierellaceae</taxon>
        <taxon>Lobosporangium</taxon>
    </lineage>
</organism>
<evidence type="ECO:0000256" key="8">
    <source>
        <dbReference type="ARBA" id="ARBA00045696"/>
    </source>
</evidence>
<dbReference type="PANTHER" id="PTHR12830:SF9">
    <property type="entry name" value="ANAPHASE-PROMOTING COMPLEX SUBUNIT 5"/>
    <property type="match status" value="1"/>
</dbReference>
<evidence type="ECO:0000256" key="9">
    <source>
        <dbReference type="SAM" id="MobiDB-lite"/>
    </source>
</evidence>
<protein>
    <recommendedName>
        <fullName evidence="2">Anaphase-promoting complex subunit 5</fullName>
    </recommendedName>
    <alternativeName>
        <fullName evidence="7">Cyclosome subunit 5</fullName>
    </alternativeName>
</protein>
<dbReference type="EMBL" id="MCFF01000001">
    <property type="protein sequence ID" value="ORZ28707.1"/>
    <property type="molecule type" value="Genomic_DNA"/>
</dbReference>
<dbReference type="OrthoDB" id="2504561at2759"/>
<reference evidence="11 12" key="1">
    <citation type="submission" date="2016-07" db="EMBL/GenBank/DDBJ databases">
        <title>Pervasive Adenine N6-methylation of Active Genes in Fungi.</title>
        <authorList>
            <consortium name="DOE Joint Genome Institute"/>
            <person name="Mondo S.J."/>
            <person name="Dannebaum R.O."/>
            <person name="Kuo R.C."/>
            <person name="Labutti K."/>
            <person name="Haridas S."/>
            <person name="Kuo A."/>
            <person name="Salamov A."/>
            <person name="Ahrendt S.R."/>
            <person name="Lipzen A."/>
            <person name="Sullivan W."/>
            <person name="Andreopoulos W.B."/>
            <person name="Clum A."/>
            <person name="Lindquist E."/>
            <person name="Daum C."/>
            <person name="Ramamoorthy G.K."/>
            <person name="Gryganskyi A."/>
            <person name="Culley D."/>
            <person name="Magnuson J.K."/>
            <person name="James T.Y."/>
            <person name="O'Malley M.A."/>
            <person name="Stajich J.E."/>
            <person name="Spatafora J.W."/>
            <person name="Visel A."/>
            <person name="Grigoriev I.V."/>
        </authorList>
    </citation>
    <scope>NUCLEOTIDE SEQUENCE [LARGE SCALE GENOMIC DNA]</scope>
    <source>
        <strain evidence="11 12">NRRL 3116</strain>
    </source>
</reference>
<dbReference type="GeneID" id="33564232"/>
<evidence type="ECO:0000256" key="5">
    <source>
        <dbReference type="ARBA" id="ARBA00022786"/>
    </source>
</evidence>
<keyword evidence="3" id="KW-0132">Cell division</keyword>
<evidence type="ECO:0000256" key="2">
    <source>
        <dbReference type="ARBA" id="ARBA00016066"/>
    </source>
</evidence>
<dbReference type="AlphaFoldDB" id="A0A1Y2H2C3"/>
<dbReference type="FunCoup" id="A0A1Y2H2C3">
    <property type="interactions" value="218"/>
</dbReference>
<accession>A0A1Y2H2C3</accession>
<dbReference type="InterPro" id="IPR026000">
    <property type="entry name" value="Apc5_dom"/>
</dbReference>
<evidence type="ECO:0000313" key="12">
    <source>
        <dbReference type="Proteomes" id="UP000193648"/>
    </source>
</evidence>
<name>A0A1Y2H2C3_9FUNG</name>
<sequence>MNNRRPFARTATDISLRPPRTQGVGLSEQATPSLEDEALSGKEITEGRAFLGPVHVVPYLTPHKVSILILIEYYCQKCSLASVQELLLFLLKCIQDSSEYLHSDINKFGAQLASETSPDIWYHLRVTLKRIKSPSHLHDFFMSKLEPDSMDPNHTTLRKIGLQDLIIQRGDIMDDNVMIGLDPESILGLYVRKARVEFRKLSFESTGKLYCAFENYISILNLDDKSSQSRPQSLAGSEDSTVLSAFDMEKYLDFHIQQLSDMGQSDIPADLLTHVHCIQSRMPTLAKTHYLTCLHAQQTGDFEVAIQSLHRFFDYCMATEDRVLYQYALLNLAMLHVRFSHYEQALVALRETIEVARDHMDQECLSYALNWLYRLTRIMPGSSLESSEAQLLVNLDEPTDGRALHYLHALNELTIAKQMQGESIVESLEALTKTSSISLRHSLEGIIGAIQLFQSRMWGAYGYPALSSLYSQLQLRYHPSEVDMSDAAAGYSKTASDLALNGQFKEALCVIEHAKDKFPISTLKATPWVQTLVQILHRRAMSANRLRDAELLTQQLGTTLVSASTLTSSLDVNNSKGEGGSGRSGASSRENQLDDTSREIQLEILLQKALLSVLAGQRLSGVLQLSEGLAIIQQNQWPGTRKFTVMYLLALAEIYMESDSTMSAMPLLLTAMTLSERCLERPLLLLVKLRLSEALLYLESVQQASDLIDGLMSMALSQGDLFVQAMAYFQKAKCLLAAANKIQPSKASKKTRQRELESTINYLNHALRDFQKIESLKEVVQVLYFQVRAYRQLDQTDEIGKTLRQFKVYNLQLSSAKSKHEPSWYSYYFSRDAFDGILGVRNRNETSGTTRIDSNFLV</sequence>
<evidence type="ECO:0000256" key="7">
    <source>
        <dbReference type="ARBA" id="ARBA00031069"/>
    </source>
</evidence>
<dbReference type="Proteomes" id="UP000193648">
    <property type="component" value="Unassembled WGS sequence"/>
</dbReference>
<dbReference type="GO" id="GO:0045842">
    <property type="term" value="P:positive regulation of mitotic metaphase/anaphase transition"/>
    <property type="evidence" value="ECO:0007669"/>
    <property type="project" value="TreeGrafter"/>
</dbReference>
<comment type="similarity">
    <text evidence="1">Belongs to the APC5 family.</text>
</comment>
<dbReference type="InterPro" id="IPR037679">
    <property type="entry name" value="Apc5"/>
</dbReference>
<evidence type="ECO:0000259" key="10">
    <source>
        <dbReference type="Pfam" id="PF12862"/>
    </source>
</evidence>
<evidence type="ECO:0000256" key="6">
    <source>
        <dbReference type="ARBA" id="ARBA00023306"/>
    </source>
</evidence>
<dbReference type="InterPro" id="IPR011990">
    <property type="entry name" value="TPR-like_helical_dom_sf"/>
</dbReference>
<dbReference type="GO" id="GO:0070979">
    <property type="term" value="P:protein K11-linked ubiquitination"/>
    <property type="evidence" value="ECO:0007669"/>
    <property type="project" value="TreeGrafter"/>
</dbReference>
<dbReference type="SUPFAM" id="SSF48452">
    <property type="entry name" value="TPR-like"/>
    <property type="match status" value="2"/>
</dbReference>
<dbReference type="STRING" id="64571.A0A1Y2H2C3"/>
<dbReference type="PANTHER" id="PTHR12830">
    <property type="entry name" value="ANAPHASE-PROMOTING COMPLEX SUBUNIT 5"/>
    <property type="match status" value="1"/>
</dbReference>
<dbReference type="GO" id="GO:0051301">
    <property type="term" value="P:cell division"/>
    <property type="evidence" value="ECO:0007669"/>
    <property type="project" value="UniProtKB-KW"/>
</dbReference>
<keyword evidence="5" id="KW-0833">Ubl conjugation pathway</keyword>
<evidence type="ECO:0000256" key="3">
    <source>
        <dbReference type="ARBA" id="ARBA00022618"/>
    </source>
</evidence>
<dbReference type="GO" id="GO:0005680">
    <property type="term" value="C:anaphase-promoting complex"/>
    <property type="evidence" value="ECO:0007669"/>
    <property type="project" value="InterPro"/>
</dbReference>
<dbReference type="Pfam" id="PF12862">
    <property type="entry name" value="ANAPC5"/>
    <property type="match status" value="1"/>
</dbReference>
<dbReference type="UniPathway" id="UPA00143"/>
<keyword evidence="4" id="KW-0498">Mitosis</keyword>
<evidence type="ECO:0000256" key="1">
    <source>
        <dbReference type="ARBA" id="ARBA00007450"/>
    </source>
</evidence>
<comment type="caution">
    <text evidence="11">The sequence shown here is derived from an EMBL/GenBank/DDBJ whole genome shotgun (WGS) entry which is preliminary data.</text>
</comment>
<proteinExistence type="inferred from homology"/>
<feature type="region of interest" description="Disordered" evidence="9">
    <location>
        <begin position="571"/>
        <end position="593"/>
    </location>
</feature>
<feature type="domain" description="Anaphase-promoting complex subunit 5" evidence="10">
    <location>
        <begin position="289"/>
        <end position="376"/>
    </location>
</feature>
<dbReference type="InParanoid" id="A0A1Y2H2C3"/>
<dbReference type="GO" id="GO:0031145">
    <property type="term" value="P:anaphase-promoting complex-dependent catabolic process"/>
    <property type="evidence" value="ECO:0007669"/>
    <property type="project" value="TreeGrafter"/>
</dbReference>
<keyword evidence="12" id="KW-1185">Reference proteome</keyword>
<dbReference type="RefSeq" id="XP_021886380.1">
    <property type="nucleotide sequence ID" value="XM_022022388.1"/>
</dbReference>